<dbReference type="InterPro" id="IPR029069">
    <property type="entry name" value="HotDog_dom_sf"/>
</dbReference>
<organism evidence="4 5">
    <name type="scientific">Purpureocillium lilacinum</name>
    <name type="common">Paecilomyces lilacinus</name>
    <dbReference type="NCBI Taxonomy" id="33203"/>
    <lineage>
        <taxon>Eukaryota</taxon>
        <taxon>Fungi</taxon>
        <taxon>Dikarya</taxon>
        <taxon>Ascomycota</taxon>
        <taxon>Pezizomycotina</taxon>
        <taxon>Sordariomycetes</taxon>
        <taxon>Hypocreomycetidae</taxon>
        <taxon>Hypocreales</taxon>
        <taxon>Ophiocordycipitaceae</taxon>
        <taxon>Purpureocillium</taxon>
    </lineage>
</organism>
<feature type="domain" description="Peroxisomal multifunctional enzyme type 2-like N-terminal" evidence="3">
    <location>
        <begin position="553"/>
        <end position="688"/>
    </location>
</feature>
<dbReference type="InterPro" id="IPR038816">
    <property type="entry name" value="Stationary_phase_5"/>
</dbReference>
<gene>
    <name evidence="4" type="ORF">PCL_07508</name>
</gene>
<feature type="region of interest" description="Disordered" evidence="1">
    <location>
        <begin position="393"/>
        <end position="413"/>
    </location>
</feature>
<proteinExistence type="predicted"/>
<feature type="domain" description="MaoC-like" evidence="2">
    <location>
        <begin position="709"/>
        <end position="819"/>
    </location>
</feature>
<dbReference type="GO" id="GO:0070628">
    <property type="term" value="F:proteasome binding"/>
    <property type="evidence" value="ECO:0007669"/>
    <property type="project" value="InterPro"/>
</dbReference>
<dbReference type="AlphaFoldDB" id="A0A2U3EI53"/>
<dbReference type="Pfam" id="PF22622">
    <property type="entry name" value="MFE-2_hydrat-2_N"/>
    <property type="match status" value="1"/>
</dbReference>
<dbReference type="Pfam" id="PF01575">
    <property type="entry name" value="MaoC_dehydratas"/>
    <property type="match status" value="1"/>
</dbReference>
<comment type="caution">
    <text evidence="4">The sequence shown here is derived from an EMBL/GenBank/DDBJ whole genome shotgun (WGS) entry which is preliminary data.</text>
</comment>
<evidence type="ECO:0000259" key="3">
    <source>
        <dbReference type="Pfam" id="PF22622"/>
    </source>
</evidence>
<evidence type="ECO:0000256" key="1">
    <source>
        <dbReference type="SAM" id="MobiDB-lite"/>
    </source>
</evidence>
<dbReference type="SUPFAM" id="SSF54637">
    <property type="entry name" value="Thioesterase/thiol ester dehydrase-isomerase"/>
    <property type="match status" value="2"/>
</dbReference>
<feature type="region of interest" description="Disordered" evidence="1">
    <location>
        <begin position="96"/>
        <end position="115"/>
    </location>
</feature>
<dbReference type="Gene3D" id="3.10.129.10">
    <property type="entry name" value="Hotdog Thioesterase"/>
    <property type="match status" value="2"/>
</dbReference>
<dbReference type="GO" id="GO:0043248">
    <property type="term" value="P:proteasome assembly"/>
    <property type="evidence" value="ECO:0007669"/>
    <property type="project" value="TreeGrafter"/>
</dbReference>
<dbReference type="PANTHER" id="PTHR42342">
    <property type="entry name" value="STATIONARY PHASE PROTEIN 5"/>
    <property type="match status" value="1"/>
</dbReference>
<dbReference type="PANTHER" id="PTHR42342:SF1">
    <property type="entry name" value="STATIONARY PHASE PROTEIN 5"/>
    <property type="match status" value="1"/>
</dbReference>
<dbReference type="InterPro" id="IPR002539">
    <property type="entry name" value="MaoC-like_dom"/>
</dbReference>
<dbReference type="EMBL" id="LCWV01000003">
    <property type="protein sequence ID" value="PWI74194.1"/>
    <property type="molecule type" value="Genomic_DNA"/>
</dbReference>
<evidence type="ECO:0000313" key="4">
    <source>
        <dbReference type="EMBL" id="PWI74194.1"/>
    </source>
</evidence>
<accession>A0A2U3EI53</accession>
<dbReference type="CDD" id="cd03448">
    <property type="entry name" value="HDE_HSD"/>
    <property type="match status" value="1"/>
</dbReference>
<evidence type="ECO:0000313" key="5">
    <source>
        <dbReference type="Proteomes" id="UP000245956"/>
    </source>
</evidence>
<reference evidence="4 5" key="1">
    <citation type="journal article" date="2016" name="Front. Microbiol.">
        <title>Genome and transcriptome sequences reveal the specific parasitism of the nematophagous Purpureocillium lilacinum 36-1.</title>
        <authorList>
            <person name="Xie J."/>
            <person name="Li S."/>
            <person name="Mo C."/>
            <person name="Xiao X."/>
            <person name="Peng D."/>
            <person name="Wang G."/>
            <person name="Xiao Y."/>
        </authorList>
    </citation>
    <scope>NUCLEOTIDE SEQUENCE [LARGE SCALE GENOMIC DNA]</scope>
    <source>
        <strain evidence="4 5">36-1</strain>
    </source>
</reference>
<evidence type="ECO:0000259" key="2">
    <source>
        <dbReference type="Pfam" id="PF01575"/>
    </source>
</evidence>
<protein>
    <submittedName>
        <fullName evidence="4">Uncharacterized protein</fullName>
    </submittedName>
</protein>
<sequence>MASAGAIWGPATLRLLRVAAAKTTKLVRAKLVDATRPLQGQVQHIPIRSGHTGRQPIHPAALLRQQKRGVRWFSGGATKSINNVLRRFISSERSASAPRFDRSKLPSSNTSRRVAQFSGRAPFASTLRPNLTGGAMPRTAGGYSLGGGARYFSHTPAAPAQVVQNVSQAMRAFFLSGQKLRYDGLGPHGERKYRAVSTLEDDAMRKLSDIPRSALGSFIDFQLSPKITALSPLAAALACASETSGFHAEAAQASINTEGFLDILSADFGRALKDLTAVYADLRRLSVLGDLPIVLEKSDTLRVRFPGVDAATVERLCDDIGIQRGVVSQDPGFDLAVGVPMALRFPFAPDAEKTLTSPGGSARSLEGHELDEMSSLEDDSFVRDAFAEELENPWISEPEGYESMSPPMSSAQHCSDEFEGLEGIYRFLEDQWLRCPAIQKGGSRGQALQEDAEREELGAHGVAMLVSHGSGTQAWWTLSEWATNLGIALASASRPAALKSGPSPPRVVDAVTLLRNQLESVCTSPVTPSLQQSIMSGPGVGFEYPRQEVSWLKRDVLLFANSIGCKSDELHFLYELHPNFSVFPTYPLVLTFKGNTQEVVDFYKAQKAVKIPSVPEFDYRRVVDGQRKIEFLKKLPPSSEGAKFEARTKVLGVYDKGRPGSVLDLQTDLVNAATGEVHTRVTTSSFFVAQGGWHGPKGPATKNYPPPKDREPDAVLEHQTTTESALLYRLNGDYNPLHATPEPGQKMGFKGAITHGLYQWNVTCHDILRRFGASDPENIKEYQARFASPVMPGDKLVTRVWRTGEKTGDFEEVRFTTQVEGGKVCLSNGRALVRVVGEIKNKL</sequence>
<dbReference type="Proteomes" id="UP000245956">
    <property type="component" value="Unassembled WGS sequence"/>
</dbReference>
<name>A0A2U3EI53_PURLI</name>
<dbReference type="InterPro" id="IPR054357">
    <property type="entry name" value="MFE-2_N"/>
</dbReference>